<sequence length="97" mass="11485">MQLPEKGPILLQLRFRRVMLVVMMCSVCGRTQTQQSIIFLMREVLTWPKMKVCYLMERGIRLRRLCLSMKMVALYLLTRKVTLCRLSTGRVSLFRCI</sequence>
<organism evidence="1 2">
    <name type="scientific">Actinomyces oris</name>
    <dbReference type="NCBI Taxonomy" id="544580"/>
    <lineage>
        <taxon>Bacteria</taxon>
        <taxon>Bacillati</taxon>
        <taxon>Actinomycetota</taxon>
        <taxon>Actinomycetes</taxon>
        <taxon>Actinomycetales</taxon>
        <taxon>Actinomycetaceae</taxon>
        <taxon>Actinomyces</taxon>
    </lineage>
</organism>
<evidence type="ECO:0000313" key="2">
    <source>
        <dbReference type="Proteomes" id="UP000186855"/>
    </source>
</evidence>
<name>A0A1Q8VNY7_9ACTO</name>
<comment type="caution">
    <text evidence="1">The sequence shown here is derived from an EMBL/GenBank/DDBJ whole genome shotgun (WGS) entry which is preliminary data.</text>
</comment>
<dbReference type="EMBL" id="MSKI01000123">
    <property type="protein sequence ID" value="OLO49800.1"/>
    <property type="molecule type" value="Genomic_DNA"/>
</dbReference>
<gene>
    <name evidence="1" type="ORF">BKH30_10085</name>
</gene>
<dbReference type="Proteomes" id="UP000186855">
    <property type="component" value="Unassembled WGS sequence"/>
</dbReference>
<protein>
    <submittedName>
        <fullName evidence="1">Uncharacterized protein</fullName>
    </submittedName>
</protein>
<evidence type="ECO:0000313" key="1">
    <source>
        <dbReference type="EMBL" id="OLO49800.1"/>
    </source>
</evidence>
<accession>A0A1Q8VNY7</accession>
<dbReference type="AlphaFoldDB" id="A0A1Q8VNY7"/>
<proteinExistence type="predicted"/>
<reference evidence="1 2" key="1">
    <citation type="submission" date="2016-12" db="EMBL/GenBank/DDBJ databases">
        <title>Genomic comparison of strains in the 'Actinomyces naeslundii' group.</title>
        <authorList>
            <person name="Mughal S.R."/>
            <person name="Do T."/>
            <person name="Gilbert S.C."/>
            <person name="Witherden E.A."/>
            <person name="Didelot X."/>
            <person name="Beighton D."/>
        </authorList>
    </citation>
    <scope>NUCLEOTIDE SEQUENCE [LARGE SCALE GENOMIC DNA]</scope>
    <source>
        <strain evidence="1 2">S24V</strain>
    </source>
</reference>